<dbReference type="HOGENOM" id="CLU_2246128_0_0_3"/>
<dbReference type="KEGG" id="glj:GKIL_3069"/>
<dbReference type="Gene3D" id="2.170.130.10">
    <property type="entry name" value="TonB-dependent receptor, plug domain"/>
    <property type="match status" value="1"/>
</dbReference>
<dbReference type="RefSeq" id="WP_023174567.1">
    <property type="nucleotide sequence ID" value="NC_022600.1"/>
</dbReference>
<sequence>MLKPSWHLFVVPFSLWLAAIPALAQDSASTPAVVTTPPAATEASSPFLPPGRILDEVSVTATRRPARARDTTVNTYVLRKEDFRSVGAITVRDALQLVPGFTGR</sequence>
<dbReference type="EMBL" id="CP003587">
    <property type="protein sequence ID" value="AGY59315.1"/>
    <property type="molecule type" value="Genomic_DNA"/>
</dbReference>
<keyword evidence="2" id="KW-0675">Receptor</keyword>
<feature type="signal peptide" evidence="1">
    <location>
        <begin position="1"/>
        <end position="24"/>
    </location>
</feature>
<dbReference type="OrthoDB" id="9980048at2"/>
<dbReference type="eggNOG" id="COG4206">
    <property type="taxonomic scope" value="Bacteria"/>
</dbReference>
<dbReference type="Proteomes" id="UP000017396">
    <property type="component" value="Chromosome"/>
</dbReference>
<accession>U5QNV6</accession>
<name>U5QNV6_GLOK1</name>
<keyword evidence="1" id="KW-0732">Signal</keyword>
<proteinExistence type="predicted"/>
<dbReference type="SUPFAM" id="SSF56935">
    <property type="entry name" value="Porins"/>
    <property type="match status" value="1"/>
</dbReference>
<evidence type="ECO:0000256" key="1">
    <source>
        <dbReference type="SAM" id="SignalP"/>
    </source>
</evidence>
<protein>
    <submittedName>
        <fullName evidence="2">Outer membrane cobalamin receptor protein</fullName>
    </submittedName>
</protein>
<dbReference type="InterPro" id="IPR037066">
    <property type="entry name" value="Plug_dom_sf"/>
</dbReference>
<gene>
    <name evidence="2" type="ORF">GKIL_3069</name>
</gene>
<feature type="chain" id="PRO_5004664105" evidence="1">
    <location>
        <begin position="25"/>
        <end position="104"/>
    </location>
</feature>
<evidence type="ECO:0000313" key="3">
    <source>
        <dbReference type="Proteomes" id="UP000017396"/>
    </source>
</evidence>
<dbReference type="AlphaFoldDB" id="U5QNV6"/>
<organism evidence="2 3">
    <name type="scientific">Gloeobacter kilaueensis (strain ATCC BAA-2537 / CCAP 1431/1 / ULC 316 / JS1)</name>
    <dbReference type="NCBI Taxonomy" id="1183438"/>
    <lineage>
        <taxon>Bacteria</taxon>
        <taxon>Bacillati</taxon>
        <taxon>Cyanobacteriota</taxon>
        <taxon>Cyanophyceae</taxon>
        <taxon>Gloeobacterales</taxon>
        <taxon>Gloeobacteraceae</taxon>
        <taxon>Gloeobacter</taxon>
    </lineage>
</organism>
<evidence type="ECO:0000313" key="2">
    <source>
        <dbReference type="EMBL" id="AGY59315.1"/>
    </source>
</evidence>
<dbReference type="STRING" id="1183438.GKIL_3069"/>
<keyword evidence="3" id="KW-1185">Reference proteome</keyword>
<reference evidence="2 3" key="1">
    <citation type="journal article" date="2013" name="PLoS ONE">
        <title>Cultivation and Complete Genome Sequencing of Gloeobacter kilaueensis sp. nov., from a Lava Cave in Kilauea Caldera, Hawai'i.</title>
        <authorList>
            <person name="Saw J.H."/>
            <person name="Schatz M."/>
            <person name="Brown M.V."/>
            <person name="Kunkel D.D."/>
            <person name="Foster J.S."/>
            <person name="Shick H."/>
            <person name="Christensen S."/>
            <person name="Hou S."/>
            <person name="Wan X."/>
            <person name="Donachie S.P."/>
        </authorList>
    </citation>
    <scope>NUCLEOTIDE SEQUENCE [LARGE SCALE GENOMIC DNA]</scope>
    <source>
        <strain evidence="3">JS</strain>
    </source>
</reference>